<keyword evidence="3" id="KW-1185">Reference proteome</keyword>
<evidence type="ECO:0000256" key="1">
    <source>
        <dbReference type="SAM" id="MobiDB-lite"/>
    </source>
</evidence>
<proteinExistence type="predicted"/>
<name>A0A1X6PIF6_PORUM</name>
<accession>A0A1X6PIF6</accession>
<dbReference type="Proteomes" id="UP000218209">
    <property type="component" value="Unassembled WGS sequence"/>
</dbReference>
<feature type="region of interest" description="Disordered" evidence="1">
    <location>
        <begin position="1"/>
        <end position="59"/>
    </location>
</feature>
<dbReference type="EMBL" id="KV918769">
    <property type="protein sequence ID" value="OSX80664.1"/>
    <property type="molecule type" value="Genomic_DNA"/>
</dbReference>
<protein>
    <submittedName>
        <fullName evidence="2">Uncharacterized protein</fullName>
    </submittedName>
</protein>
<organism evidence="2 3">
    <name type="scientific">Porphyra umbilicalis</name>
    <name type="common">Purple laver</name>
    <name type="synonym">Red alga</name>
    <dbReference type="NCBI Taxonomy" id="2786"/>
    <lineage>
        <taxon>Eukaryota</taxon>
        <taxon>Rhodophyta</taxon>
        <taxon>Bangiophyceae</taxon>
        <taxon>Bangiales</taxon>
        <taxon>Bangiaceae</taxon>
        <taxon>Porphyra</taxon>
    </lineage>
</organism>
<feature type="compositionally biased region" description="Low complexity" evidence="1">
    <location>
        <begin position="26"/>
        <end position="40"/>
    </location>
</feature>
<sequence length="170" mass="17902">MGTIPRFWPVEGSPPPRRRPLPPPLHSASAAASAAAAALQAPPPPPPPPLSVPKNKSKAGNPQLVFGTAVRTKAVNVMNLVELSRFRGALAKTWLHNGTVLKVLRSKGKGGRNRTGPRVKLVWRGKVYNKVHALASVYAGPAPMHQLLMEVSATKEGSPVTQASQPAGAT</sequence>
<evidence type="ECO:0000313" key="2">
    <source>
        <dbReference type="EMBL" id="OSX80664.1"/>
    </source>
</evidence>
<evidence type="ECO:0000313" key="3">
    <source>
        <dbReference type="Proteomes" id="UP000218209"/>
    </source>
</evidence>
<feature type="compositionally biased region" description="Pro residues" evidence="1">
    <location>
        <begin position="41"/>
        <end position="51"/>
    </location>
</feature>
<dbReference type="AlphaFoldDB" id="A0A1X6PIF6"/>
<reference evidence="2 3" key="1">
    <citation type="submission" date="2017-03" db="EMBL/GenBank/DDBJ databases">
        <title>WGS assembly of Porphyra umbilicalis.</title>
        <authorList>
            <person name="Brawley S.H."/>
            <person name="Blouin N.A."/>
            <person name="Ficko-Blean E."/>
            <person name="Wheeler G.L."/>
            <person name="Lohr M."/>
            <person name="Goodson H.V."/>
            <person name="Jenkins J.W."/>
            <person name="Blaby-Haas C.E."/>
            <person name="Helliwell K.E."/>
            <person name="Chan C."/>
            <person name="Marriage T."/>
            <person name="Bhattacharya D."/>
            <person name="Klein A.S."/>
            <person name="Badis Y."/>
            <person name="Brodie J."/>
            <person name="Cao Y."/>
            <person name="Collen J."/>
            <person name="Dittami S.M."/>
            <person name="Gachon C.M."/>
            <person name="Green B.R."/>
            <person name="Karpowicz S."/>
            <person name="Kim J.W."/>
            <person name="Kudahl U."/>
            <person name="Lin S."/>
            <person name="Michel G."/>
            <person name="Mittag M."/>
            <person name="Olson B.J."/>
            <person name="Pangilinan J."/>
            <person name="Peng Y."/>
            <person name="Qiu H."/>
            <person name="Shu S."/>
            <person name="Singer J.T."/>
            <person name="Smith A.G."/>
            <person name="Sprecher B.N."/>
            <person name="Wagner V."/>
            <person name="Wang W."/>
            <person name="Wang Z.-Y."/>
            <person name="Yan J."/>
            <person name="Yarish C."/>
            <person name="Zoeuner-Riek S."/>
            <person name="Zhuang Y."/>
            <person name="Zou Y."/>
            <person name="Lindquist E.A."/>
            <person name="Grimwood J."/>
            <person name="Barry K."/>
            <person name="Rokhsar D.S."/>
            <person name="Schmutz J."/>
            <person name="Stiller J.W."/>
            <person name="Grossman A.R."/>
            <person name="Prochnik S.E."/>
        </authorList>
    </citation>
    <scope>NUCLEOTIDE SEQUENCE [LARGE SCALE GENOMIC DNA]</scope>
    <source>
        <strain evidence="2">4086291</strain>
    </source>
</reference>
<gene>
    <name evidence="2" type="ORF">BU14_0033s0008</name>
</gene>